<dbReference type="SUPFAM" id="SSF47699">
    <property type="entry name" value="Bifunctional inhibitor/lipid-transfer protein/seed storage 2S albumin"/>
    <property type="match status" value="1"/>
</dbReference>
<protein>
    <recommendedName>
        <fullName evidence="11">Bifunctional inhibitor/plant lipid transfer protein/seed storage helical domain-containing protein</fullName>
    </recommendedName>
</protein>
<evidence type="ECO:0000256" key="8">
    <source>
        <dbReference type="ARBA" id="ARBA00023288"/>
    </source>
</evidence>
<evidence type="ECO:0000313" key="13">
    <source>
        <dbReference type="Proteomes" id="UP000467840"/>
    </source>
</evidence>
<feature type="region of interest" description="Disordered" evidence="9">
    <location>
        <begin position="71"/>
        <end position="137"/>
    </location>
</feature>
<evidence type="ECO:0000256" key="1">
    <source>
        <dbReference type="ARBA" id="ARBA00004609"/>
    </source>
</evidence>
<keyword evidence="13" id="KW-1185">Reference proteome</keyword>
<keyword evidence="10" id="KW-0472">Membrane</keyword>
<keyword evidence="4" id="KW-0336">GPI-anchor</keyword>
<comment type="similarity">
    <text evidence="2">Belongs to the plant LTP family.</text>
</comment>
<keyword evidence="5" id="KW-0732">Signal</keyword>
<dbReference type="CDD" id="cd00010">
    <property type="entry name" value="AAI_LTSS"/>
    <property type="match status" value="1"/>
</dbReference>
<evidence type="ECO:0000256" key="10">
    <source>
        <dbReference type="SAM" id="Phobius"/>
    </source>
</evidence>
<dbReference type="InterPro" id="IPR006652">
    <property type="entry name" value="Kelch_1"/>
</dbReference>
<dbReference type="PANTHER" id="PTHR33044">
    <property type="entry name" value="BIFUNCTIONAL INHIBITOR/LIPID-TRANSFER PROTEIN/SEED STORAGE 2S ALBUMIN SUPERFAMILY PROTEIN-RELATED"/>
    <property type="match status" value="1"/>
</dbReference>
<dbReference type="Proteomes" id="UP000467840">
    <property type="component" value="Chromosome 15"/>
</dbReference>
<feature type="compositionally biased region" description="Polar residues" evidence="9">
    <location>
        <begin position="113"/>
        <end position="137"/>
    </location>
</feature>
<evidence type="ECO:0000259" key="11">
    <source>
        <dbReference type="Pfam" id="PF14368"/>
    </source>
</evidence>
<keyword evidence="8" id="KW-0449">Lipoprotein</keyword>
<evidence type="ECO:0000256" key="2">
    <source>
        <dbReference type="ARBA" id="ARBA00009748"/>
    </source>
</evidence>
<feature type="region of interest" description="Disordered" evidence="9">
    <location>
        <begin position="198"/>
        <end position="229"/>
    </location>
</feature>
<comment type="caution">
    <text evidence="12">The sequence shown here is derived from an EMBL/GenBank/DDBJ whole genome shotgun (WGS) entry which is preliminary data.</text>
</comment>
<sequence>MPQLCYRKFNDPSSTCCSQLANVVQSSPQCLCSLLNNNGPSLGITINQTLALSLPGACKVQTPPISQCKAATAPTTSAAPPTTLATPPTTSPIPPATSPADSSNDTPEPALTPSASEVPSSSGTGSKTVPSTEGTSDGSIIKAPLPFMLFVFFIMCSISAAVSLGIVEWWWFINVVNINQTLALSLLGACHVQTPPVSRSNVANNGPTIPPVGSPADSSDDTPETPNTFSMPRHYCRPWLSRMLAKSKLLLLAAAMIAYANTVISTATNSPLNHLGLGETVISMSELIEGLPDAIAIRRLVQQKICLVCAFDPENLWQLYDPLRDLWITLPVLPSKIRHLSHFGVVSTAGKLFVLGGGSDAVDPLTGDQDGSFATNEVWSYDPVLRQWAPCASMLVPRAMFACCV</sequence>
<name>A0A6A6MNK4_HEVBR</name>
<evidence type="ECO:0000256" key="4">
    <source>
        <dbReference type="ARBA" id="ARBA00022622"/>
    </source>
</evidence>
<keyword evidence="7" id="KW-0325">Glycoprotein</keyword>
<evidence type="ECO:0000256" key="6">
    <source>
        <dbReference type="ARBA" id="ARBA00023157"/>
    </source>
</evidence>
<accession>A0A6A6MNK4</accession>
<dbReference type="Pfam" id="PF01344">
    <property type="entry name" value="Kelch_1"/>
    <property type="match status" value="1"/>
</dbReference>
<reference evidence="12 13" key="1">
    <citation type="journal article" date="2020" name="Mol. Plant">
        <title>The Chromosome-Based Rubber Tree Genome Provides New Insights into Spurge Genome Evolution and Rubber Biosynthesis.</title>
        <authorList>
            <person name="Liu J."/>
            <person name="Shi C."/>
            <person name="Shi C.C."/>
            <person name="Li W."/>
            <person name="Zhang Q.J."/>
            <person name="Zhang Y."/>
            <person name="Li K."/>
            <person name="Lu H.F."/>
            <person name="Shi C."/>
            <person name="Zhu S.T."/>
            <person name="Xiao Z.Y."/>
            <person name="Nan H."/>
            <person name="Yue Y."/>
            <person name="Zhu X.G."/>
            <person name="Wu Y."/>
            <person name="Hong X.N."/>
            <person name="Fan G.Y."/>
            <person name="Tong Y."/>
            <person name="Zhang D."/>
            <person name="Mao C.L."/>
            <person name="Liu Y.L."/>
            <person name="Hao S.J."/>
            <person name="Liu W.Q."/>
            <person name="Lv M.Q."/>
            <person name="Zhang H.B."/>
            <person name="Liu Y."/>
            <person name="Hu-Tang G.R."/>
            <person name="Wang J.P."/>
            <person name="Wang J.H."/>
            <person name="Sun Y.H."/>
            <person name="Ni S.B."/>
            <person name="Chen W.B."/>
            <person name="Zhang X.C."/>
            <person name="Jiao Y.N."/>
            <person name="Eichler E.E."/>
            <person name="Li G.H."/>
            <person name="Liu X."/>
            <person name="Gao L.Z."/>
        </authorList>
    </citation>
    <scope>NUCLEOTIDE SEQUENCE [LARGE SCALE GENOMIC DNA]</scope>
    <source>
        <strain evidence="13">cv. GT1</strain>
        <tissue evidence="12">Leaf</tissue>
    </source>
</reference>
<organism evidence="12 13">
    <name type="scientific">Hevea brasiliensis</name>
    <name type="common">Para rubber tree</name>
    <name type="synonym">Siphonia brasiliensis</name>
    <dbReference type="NCBI Taxonomy" id="3981"/>
    <lineage>
        <taxon>Eukaryota</taxon>
        <taxon>Viridiplantae</taxon>
        <taxon>Streptophyta</taxon>
        <taxon>Embryophyta</taxon>
        <taxon>Tracheophyta</taxon>
        <taxon>Spermatophyta</taxon>
        <taxon>Magnoliopsida</taxon>
        <taxon>eudicotyledons</taxon>
        <taxon>Gunneridae</taxon>
        <taxon>Pentapetalae</taxon>
        <taxon>rosids</taxon>
        <taxon>fabids</taxon>
        <taxon>Malpighiales</taxon>
        <taxon>Euphorbiaceae</taxon>
        <taxon>Crotonoideae</taxon>
        <taxon>Micrandreae</taxon>
        <taxon>Hevea</taxon>
    </lineage>
</organism>
<keyword evidence="3" id="KW-1003">Cell membrane</keyword>
<keyword evidence="10" id="KW-0812">Transmembrane</keyword>
<evidence type="ECO:0000256" key="5">
    <source>
        <dbReference type="ARBA" id="ARBA00022729"/>
    </source>
</evidence>
<comment type="subcellular location">
    <subcellularLocation>
        <location evidence="1">Cell membrane</location>
        <topology evidence="1">Lipid-anchor</topology>
        <topology evidence="1">GPI-anchor</topology>
    </subcellularLocation>
</comment>
<evidence type="ECO:0000256" key="9">
    <source>
        <dbReference type="SAM" id="MobiDB-lite"/>
    </source>
</evidence>
<evidence type="ECO:0000313" key="12">
    <source>
        <dbReference type="EMBL" id="KAF2314854.1"/>
    </source>
</evidence>
<feature type="compositionally biased region" description="Low complexity" evidence="9">
    <location>
        <begin position="71"/>
        <end position="88"/>
    </location>
</feature>
<feature type="compositionally biased region" description="Polar residues" evidence="9">
    <location>
        <begin position="198"/>
        <end position="207"/>
    </location>
</feature>
<dbReference type="GO" id="GO:0005886">
    <property type="term" value="C:plasma membrane"/>
    <property type="evidence" value="ECO:0007669"/>
    <property type="project" value="UniProtKB-SubCell"/>
</dbReference>
<dbReference type="InterPro" id="IPR015915">
    <property type="entry name" value="Kelch-typ_b-propeller"/>
</dbReference>
<gene>
    <name evidence="12" type="ORF">GH714_036934</name>
</gene>
<dbReference type="EMBL" id="JAAGAX010000005">
    <property type="protein sequence ID" value="KAF2314854.1"/>
    <property type="molecule type" value="Genomic_DNA"/>
</dbReference>
<keyword evidence="10" id="KW-1133">Transmembrane helix</keyword>
<keyword evidence="6" id="KW-1015">Disulfide bond</keyword>
<evidence type="ECO:0000256" key="3">
    <source>
        <dbReference type="ARBA" id="ARBA00022475"/>
    </source>
</evidence>
<feature type="transmembrane region" description="Helical" evidence="10">
    <location>
        <begin position="147"/>
        <end position="172"/>
    </location>
</feature>
<dbReference type="Pfam" id="PF14368">
    <property type="entry name" value="LTP_2"/>
    <property type="match status" value="1"/>
</dbReference>
<dbReference type="InterPro" id="IPR043325">
    <property type="entry name" value="LTSS"/>
</dbReference>
<dbReference type="Gene3D" id="2.120.10.80">
    <property type="entry name" value="Kelch-type beta propeller"/>
    <property type="match status" value="1"/>
</dbReference>
<proteinExistence type="inferred from homology"/>
<feature type="domain" description="Bifunctional inhibitor/plant lipid transfer protein/seed storage helical" evidence="11">
    <location>
        <begin position="9"/>
        <end position="68"/>
    </location>
</feature>
<dbReference type="InterPro" id="IPR016140">
    <property type="entry name" value="Bifunc_inhib/LTP/seed_store"/>
</dbReference>
<dbReference type="InterPro" id="IPR036312">
    <property type="entry name" value="Bifun_inhib/LTP/seed_sf"/>
</dbReference>
<dbReference type="GO" id="GO:0098552">
    <property type="term" value="C:side of membrane"/>
    <property type="evidence" value="ECO:0007669"/>
    <property type="project" value="UniProtKB-KW"/>
</dbReference>
<dbReference type="AlphaFoldDB" id="A0A6A6MNK4"/>
<evidence type="ECO:0000256" key="7">
    <source>
        <dbReference type="ARBA" id="ARBA00023180"/>
    </source>
</evidence>
<dbReference type="SUPFAM" id="SSF117281">
    <property type="entry name" value="Kelch motif"/>
    <property type="match status" value="1"/>
</dbReference>
<dbReference type="Gene3D" id="1.10.110.10">
    <property type="entry name" value="Plant lipid-transfer and hydrophobic proteins"/>
    <property type="match status" value="1"/>
</dbReference>